<keyword evidence="2" id="KW-0540">Nuclease</keyword>
<comment type="caution">
    <text evidence="2">The sequence shown here is derived from an EMBL/GenBank/DDBJ whole genome shotgun (WGS) entry which is preliminary data.</text>
</comment>
<dbReference type="InterPro" id="IPR008538">
    <property type="entry name" value="Uma2"/>
</dbReference>
<keyword evidence="2" id="KW-0378">Hydrolase</keyword>
<reference evidence="2" key="2">
    <citation type="journal article" date="2021" name="PeerJ">
        <title>Extensive microbial diversity within the chicken gut microbiome revealed by metagenomics and culture.</title>
        <authorList>
            <person name="Gilroy R."/>
            <person name="Ravi A."/>
            <person name="Getino M."/>
            <person name="Pursley I."/>
            <person name="Horton D.L."/>
            <person name="Alikhan N.F."/>
            <person name="Baker D."/>
            <person name="Gharbi K."/>
            <person name="Hall N."/>
            <person name="Watson M."/>
            <person name="Adriaenssens E.M."/>
            <person name="Foster-Nyarko E."/>
            <person name="Jarju S."/>
            <person name="Secka A."/>
            <person name="Antonio M."/>
            <person name="Oren A."/>
            <person name="Chaudhuri R.R."/>
            <person name="La Ragione R."/>
            <person name="Hildebrand F."/>
            <person name="Pallen M.J."/>
        </authorList>
    </citation>
    <scope>NUCLEOTIDE SEQUENCE</scope>
    <source>
        <strain evidence="2">ChiSjej3B21-11622</strain>
    </source>
</reference>
<evidence type="ECO:0000259" key="1">
    <source>
        <dbReference type="Pfam" id="PF05685"/>
    </source>
</evidence>
<dbReference type="EMBL" id="DVFT01000142">
    <property type="protein sequence ID" value="HIQ96807.1"/>
    <property type="molecule type" value="Genomic_DNA"/>
</dbReference>
<dbReference type="InterPro" id="IPR012296">
    <property type="entry name" value="Nuclease_put_TT1808"/>
</dbReference>
<accession>A0A9D0ZWD7</accession>
<dbReference type="Gene3D" id="3.90.1570.10">
    <property type="entry name" value="tt1808, chain A"/>
    <property type="match status" value="1"/>
</dbReference>
<evidence type="ECO:0000313" key="2">
    <source>
        <dbReference type="EMBL" id="HIQ96807.1"/>
    </source>
</evidence>
<keyword evidence="2" id="KW-0255">Endonuclease</keyword>
<dbReference type="PANTHER" id="PTHR34107:SF4">
    <property type="entry name" value="SLL1222 PROTEIN"/>
    <property type="match status" value="1"/>
</dbReference>
<protein>
    <submittedName>
        <fullName evidence="2">Uma2 family endonuclease</fullName>
    </submittedName>
</protein>
<dbReference type="CDD" id="cd06260">
    <property type="entry name" value="DUF820-like"/>
    <property type="match status" value="1"/>
</dbReference>
<dbReference type="PANTHER" id="PTHR34107">
    <property type="entry name" value="SLL0198 PROTEIN-RELATED"/>
    <property type="match status" value="1"/>
</dbReference>
<dbReference type="InterPro" id="IPR011335">
    <property type="entry name" value="Restrct_endonuc-II-like"/>
</dbReference>
<reference evidence="2" key="1">
    <citation type="submission" date="2020-10" db="EMBL/GenBank/DDBJ databases">
        <authorList>
            <person name="Gilroy R."/>
        </authorList>
    </citation>
    <scope>NUCLEOTIDE SEQUENCE</scope>
    <source>
        <strain evidence="2">ChiSjej3B21-11622</strain>
    </source>
</reference>
<gene>
    <name evidence="2" type="ORF">IAB26_09615</name>
</gene>
<evidence type="ECO:0000313" key="3">
    <source>
        <dbReference type="Proteomes" id="UP000886886"/>
    </source>
</evidence>
<dbReference type="Pfam" id="PF05685">
    <property type="entry name" value="Uma2"/>
    <property type="match status" value="1"/>
</dbReference>
<dbReference type="Proteomes" id="UP000886886">
    <property type="component" value="Unassembled WGS sequence"/>
</dbReference>
<name>A0A9D0ZWD7_9FIRM</name>
<feature type="non-terminal residue" evidence="2">
    <location>
        <position position="1"/>
    </location>
</feature>
<dbReference type="AlphaFoldDB" id="A0A9D0ZWD7"/>
<proteinExistence type="predicted"/>
<sequence length="94" mass="10904">DISVICDKSKLDDRGCNGAPDWIIEIVSPSSKRMDYFIKLFKYQTAGVKEYWIVDLDRKLVIVYEFEKDDGNTYVFTDEIPVGIYDGDLKIKIE</sequence>
<organism evidence="2 3">
    <name type="scientific">Candidatus Limivivens merdigallinarum</name>
    <dbReference type="NCBI Taxonomy" id="2840859"/>
    <lineage>
        <taxon>Bacteria</taxon>
        <taxon>Bacillati</taxon>
        <taxon>Bacillota</taxon>
        <taxon>Clostridia</taxon>
        <taxon>Lachnospirales</taxon>
        <taxon>Lachnospiraceae</taxon>
        <taxon>Lachnospiraceae incertae sedis</taxon>
        <taxon>Candidatus Limivivens</taxon>
    </lineage>
</organism>
<dbReference type="SUPFAM" id="SSF52980">
    <property type="entry name" value="Restriction endonuclease-like"/>
    <property type="match status" value="1"/>
</dbReference>
<dbReference type="GO" id="GO:0004519">
    <property type="term" value="F:endonuclease activity"/>
    <property type="evidence" value="ECO:0007669"/>
    <property type="project" value="UniProtKB-KW"/>
</dbReference>
<feature type="domain" description="Putative restriction endonuclease" evidence="1">
    <location>
        <begin position="1"/>
        <end position="69"/>
    </location>
</feature>